<protein>
    <submittedName>
        <fullName evidence="1">Uncharacterized protein</fullName>
    </submittedName>
</protein>
<gene>
    <name evidence="1" type="ORF">MANES_07G081900</name>
</gene>
<dbReference type="AlphaFoldDB" id="A0A2C9VJM7"/>
<reference evidence="1" key="1">
    <citation type="submission" date="2016-02" db="EMBL/GenBank/DDBJ databases">
        <title>WGS assembly of Manihot esculenta.</title>
        <authorList>
            <person name="Bredeson J.V."/>
            <person name="Prochnik S.E."/>
            <person name="Lyons J.B."/>
            <person name="Schmutz J."/>
            <person name="Grimwood J."/>
            <person name="Vrebalov J."/>
            <person name="Bart R.S."/>
            <person name="Amuge T."/>
            <person name="Ferguson M.E."/>
            <person name="Green R."/>
            <person name="Putnam N."/>
            <person name="Stites J."/>
            <person name="Rounsley S."/>
            <person name="Rokhsar D.S."/>
        </authorList>
    </citation>
    <scope>NUCLEOTIDE SEQUENCE [LARGE SCALE GENOMIC DNA]</scope>
    <source>
        <tissue evidence="1">Leaf</tissue>
    </source>
</reference>
<dbReference type="EMBL" id="CM004393">
    <property type="protein sequence ID" value="OAY45672.1"/>
    <property type="molecule type" value="Genomic_DNA"/>
</dbReference>
<organism evidence="1">
    <name type="scientific">Manihot esculenta</name>
    <name type="common">Cassava</name>
    <name type="synonym">Jatropha manihot</name>
    <dbReference type="NCBI Taxonomy" id="3983"/>
    <lineage>
        <taxon>Eukaryota</taxon>
        <taxon>Viridiplantae</taxon>
        <taxon>Streptophyta</taxon>
        <taxon>Embryophyta</taxon>
        <taxon>Tracheophyta</taxon>
        <taxon>Spermatophyta</taxon>
        <taxon>Magnoliopsida</taxon>
        <taxon>eudicotyledons</taxon>
        <taxon>Gunneridae</taxon>
        <taxon>Pentapetalae</taxon>
        <taxon>rosids</taxon>
        <taxon>fabids</taxon>
        <taxon>Malpighiales</taxon>
        <taxon>Euphorbiaceae</taxon>
        <taxon>Crotonoideae</taxon>
        <taxon>Manihoteae</taxon>
        <taxon>Manihot</taxon>
    </lineage>
</organism>
<name>A0A2C9VJM7_MANES</name>
<accession>A0A2C9VJM7</accession>
<evidence type="ECO:0000313" key="1">
    <source>
        <dbReference type="EMBL" id="OAY45672.1"/>
    </source>
</evidence>
<proteinExistence type="predicted"/>
<sequence>MKFYNNNKLVCMALMSFRFVFEKGLLFELPFGCFRDCSVLFCVAS</sequence>